<feature type="region of interest" description="Disordered" evidence="6">
    <location>
        <begin position="274"/>
        <end position="320"/>
    </location>
</feature>
<organism evidence="7 8">
    <name type="scientific">Dioszegia hungarica</name>
    <dbReference type="NCBI Taxonomy" id="4972"/>
    <lineage>
        <taxon>Eukaryota</taxon>
        <taxon>Fungi</taxon>
        <taxon>Dikarya</taxon>
        <taxon>Basidiomycota</taxon>
        <taxon>Agaricomycotina</taxon>
        <taxon>Tremellomycetes</taxon>
        <taxon>Tremellales</taxon>
        <taxon>Bulleribasidiaceae</taxon>
        <taxon>Dioszegia</taxon>
    </lineage>
</organism>
<evidence type="ECO:0000256" key="6">
    <source>
        <dbReference type="SAM" id="MobiDB-lite"/>
    </source>
</evidence>
<name>A0AA38LYR2_9TREE</name>
<dbReference type="PANTHER" id="PTHR12838">
    <property type="entry name" value="U3 SMALL NUCLEOLAR RNA-ASSOCIATED PROTEIN 11"/>
    <property type="match status" value="1"/>
</dbReference>
<comment type="function">
    <text evidence="1">Involved in nucleolar processing of pre-18S ribosomal RNA.</text>
</comment>
<dbReference type="RefSeq" id="XP_052949091.1">
    <property type="nucleotide sequence ID" value="XM_053090683.1"/>
</dbReference>
<dbReference type="AlphaFoldDB" id="A0AA38LYR2"/>
<comment type="similarity">
    <text evidence="3">Belongs to the UTP11 family.</text>
</comment>
<comment type="subcellular location">
    <subcellularLocation>
        <location evidence="2">Nucleus</location>
        <location evidence="2">Nucleolus</location>
    </subcellularLocation>
</comment>
<dbReference type="GO" id="GO:0032040">
    <property type="term" value="C:small-subunit processome"/>
    <property type="evidence" value="ECO:0007669"/>
    <property type="project" value="InterPro"/>
</dbReference>
<feature type="region of interest" description="Disordered" evidence="6">
    <location>
        <begin position="1"/>
        <end position="30"/>
    </location>
</feature>
<feature type="region of interest" description="Disordered" evidence="6">
    <location>
        <begin position="217"/>
        <end position="243"/>
    </location>
</feature>
<keyword evidence="4" id="KW-0698">rRNA processing</keyword>
<sequence length="320" mass="35887">MVASSMKNAMARRNHKERSQPANRQRLGMLEKHKDYVLRARDYHSKQDRLKKLKEKAAFRNKDEFYFGMVKAQTKGGVEIGDRGNEALGVDVVKVLKSQDLGWVRVQISQDEKRVAKMRQELEVTAPAASEGEWSAAMELAEVEKLAEMGVVINPQASGSGSGRKGKGKAKAVQGGHVVFADGREAFDEYEEAPLASAVEEAETEEVDLGWETVVSKGKRKKPTVEPVTKPVQTPEEMAEESRQTRLDLLTSLSAHLARLRLLRQAEARLEQTKGLMGKGGARKVKQHGWVEDPNAKEDKNGETRRWEGKAFKWKAERKR</sequence>
<evidence type="ECO:0000256" key="1">
    <source>
        <dbReference type="ARBA" id="ARBA00004099"/>
    </source>
</evidence>
<proteinExistence type="inferred from homology"/>
<feature type="compositionally biased region" description="Basic and acidic residues" evidence="6">
    <location>
        <begin position="289"/>
        <end position="320"/>
    </location>
</feature>
<comment type="caution">
    <text evidence="7">The sequence shown here is derived from an EMBL/GenBank/DDBJ whole genome shotgun (WGS) entry which is preliminary data.</text>
</comment>
<dbReference type="PANTHER" id="PTHR12838:SF0">
    <property type="entry name" value="U3 SMALL NUCLEOLAR RNA-ASSOCIATED PROTEIN 11-RELATED"/>
    <property type="match status" value="1"/>
</dbReference>
<evidence type="ECO:0000313" key="7">
    <source>
        <dbReference type="EMBL" id="KAI9639314.1"/>
    </source>
</evidence>
<dbReference type="Proteomes" id="UP001164286">
    <property type="component" value="Unassembled WGS sequence"/>
</dbReference>
<evidence type="ECO:0000256" key="5">
    <source>
        <dbReference type="ARBA" id="ARBA00023242"/>
    </source>
</evidence>
<keyword evidence="8" id="KW-1185">Reference proteome</keyword>
<evidence type="ECO:0000313" key="8">
    <source>
        <dbReference type="Proteomes" id="UP001164286"/>
    </source>
</evidence>
<dbReference type="InterPro" id="IPR007144">
    <property type="entry name" value="SSU_processome_Utp11"/>
</dbReference>
<keyword evidence="5" id="KW-0539">Nucleus</keyword>
<dbReference type="GeneID" id="77729888"/>
<dbReference type="EMBL" id="JAKWFO010000001">
    <property type="protein sequence ID" value="KAI9639314.1"/>
    <property type="molecule type" value="Genomic_DNA"/>
</dbReference>
<reference evidence="7" key="1">
    <citation type="journal article" date="2022" name="G3 (Bethesda)">
        <title>High quality genome of the basidiomycete yeast Dioszegia hungarica PDD-24b-2 isolated from cloud water.</title>
        <authorList>
            <person name="Jarrige D."/>
            <person name="Haridas S."/>
            <person name="Bleykasten-Grosshans C."/>
            <person name="Joly M."/>
            <person name="Nadalig T."/>
            <person name="Sancelme M."/>
            <person name="Vuilleumier S."/>
            <person name="Grigoriev I.V."/>
            <person name="Amato P."/>
            <person name="Bringel F."/>
        </authorList>
    </citation>
    <scope>NUCLEOTIDE SEQUENCE</scope>
    <source>
        <strain evidence="7">PDD-24b-2</strain>
    </source>
</reference>
<evidence type="ECO:0000256" key="4">
    <source>
        <dbReference type="ARBA" id="ARBA00022552"/>
    </source>
</evidence>
<evidence type="ECO:0000256" key="3">
    <source>
        <dbReference type="ARBA" id="ARBA00008105"/>
    </source>
</evidence>
<protein>
    <submittedName>
        <fullName evidence="7">Small-subunit processome</fullName>
    </submittedName>
</protein>
<dbReference type="Pfam" id="PF03998">
    <property type="entry name" value="Utp11"/>
    <property type="match status" value="1"/>
</dbReference>
<gene>
    <name evidence="7" type="ORF">MKK02DRAFT_39611</name>
</gene>
<evidence type="ECO:0000256" key="2">
    <source>
        <dbReference type="ARBA" id="ARBA00004604"/>
    </source>
</evidence>
<dbReference type="GO" id="GO:0006364">
    <property type="term" value="P:rRNA processing"/>
    <property type="evidence" value="ECO:0007669"/>
    <property type="project" value="UniProtKB-KW"/>
</dbReference>
<accession>A0AA38LYR2</accession>